<dbReference type="AlphaFoldDB" id="A0A9X1PP86"/>
<dbReference type="Proteomes" id="UP001139000">
    <property type="component" value="Unassembled WGS sequence"/>
</dbReference>
<dbReference type="RefSeq" id="WP_234656821.1">
    <property type="nucleotide sequence ID" value="NZ_CP094997.1"/>
</dbReference>
<accession>A0A9X1PP86</accession>
<proteinExistence type="predicted"/>
<keyword evidence="2" id="KW-1185">Reference proteome</keyword>
<comment type="caution">
    <text evidence="1">The sequence shown here is derived from an EMBL/GenBank/DDBJ whole genome shotgun (WGS) entry which is preliminary data.</text>
</comment>
<organism evidence="1 2">
    <name type="scientific">Dyadobacter chenwenxiniae</name>
    <dbReference type="NCBI Taxonomy" id="2906456"/>
    <lineage>
        <taxon>Bacteria</taxon>
        <taxon>Pseudomonadati</taxon>
        <taxon>Bacteroidota</taxon>
        <taxon>Cytophagia</taxon>
        <taxon>Cytophagales</taxon>
        <taxon>Spirosomataceae</taxon>
        <taxon>Dyadobacter</taxon>
    </lineage>
</organism>
<protein>
    <submittedName>
        <fullName evidence="1">Uncharacterized protein</fullName>
    </submittedName>
</protein>
<reference evidence="1" key="1">
    <citation type="submission" date="2021-12" db="EMBL/GenBank/DDBJ databases">
        <title>Novel species in genus Dyadobacter.</title>
        <authorList>
            <person name="Ma C."/>
        </authorList>
    </citation>
    <scope>NUCLEOTIDE SEQUENCE</scope>
    <source>
        <strain evidence="1">LJ419</strain>
    </source>
</reference>
<gene>
    <name evidence="1" type="ORF">LXM26_20555</name>
</gene>
<sequence length="67" mass="8033">MEKKRVITFYQDKSEPYFQAMLDGMKESPEERFIKFFENKAKMDAFLGLVKPKGSRRTLTIQKPEWI</sequence>
<name>A0A9X1PP86_9BACT</name>
<evidence type="ECO:0000313" key="2">
    <source>
        <dbReference type="Proteomes" id="UP001139000"/>
    </source>
</evidence>
<dbReference type="EMBL" id="JAJTTC010000006">
    <property type="protein sequence ID" value="MCF0063919.1"/>
    <property type="molecule type" value="Genomic_DNA"/>
</dbReference>
<evidence type="ECO:0000313" key="1">
    <source>
        <dbReference type="EMBL" id="MCF0063919.1"/>
    </source>
</evidence>